<evidence type="ECO:0000313" key="2">
    <source>
        <dbReference type="EMBL" id="MDR6377329.1"/>
    </source>
</evidence>
<evidence type="ECO:0000256" key="1">
    <source>
        <dbReference type="SAM" id="Phobius"/>
    </source>
</evidence>
<dbReference type="EMBL" id="JAVDQN010000003">
    <property type="protein sequence ID" value="MDR6377329.1"/>
    <property type="molecule type" value="Genomic_DNA"/>
</dbReference>
<feature type="transmembrane region" description="Helical" evidence="1">
    <location>
        <begin position="20"/>
        <end position="40"/>
    </location>
</feature>
<keyword evidence="1" id="KW-0812">Transmembrane</keyword>
<proteinExistence type="predicted"/>
<accession>A0ABU1L281</accession>
<protein>
    <submittedName>
        <fullName evidence="2">Uncharacterized protein</fullName>
    </submittedName>
</protein>
<keyword evidence="1" id="KW-0472">Membrane</keyword>
<feature type="transmembrane region" description="Helical" evidence="1">
    <location>
        <begin position="52"/>
        <end position="69"/>
    </location>
</feature>
<name>A0ABU1L281_9BURK</name>
<gene>
    <name evidence="2" type="ORF">J2776_004029</name>
</gene>
<dbReference type="RefSeq" id="WP_310067867.1">
    <property type="nucleotide sequence ID" value="NZ_JAVDQN010000003.1"/>
</dbReference>
<keyword evidence="3" id="KW-1185">Reference proteome</keyword>
<organism evidence="2 3">
    <name type="scientific">Paraburkholderia caledonica</name>
    <dbReference type="NCBI Taxonomy" id="134536"/>
    <lineage>
        <taxon>Bacteria</taxon>
        <taxon>Pseudomonadati</taxon>
        <taxon>Pseudomonadota</taxon>
        <taxon>Betaproteobacteria</taxon>
        <taxon>Burkholderiales</taxon>
        <taxon>Burkholderiaceae</taxon>
        <taxon>Paraburkholderia</taxon>
    </lineage>
</organism>
<keyword evidence="1" id="KW-1133">Transmembrane helix</keyword>
<dbReference type="Proteomes" id="UP001185254">
    <property type="component" value="Unassembled WGS sequence"/>
</dbReference>
<reference evidence="2 3" key="1">
    <citation type="submission" date="2023-07" db="EMBL/GenBank/DDBJ databases">
        <title>Sorghum-associated microbial communities from plants grown in Nebraska, USA.</title>
        <authorList>
            <person name="Schachtman D."/>
        </authorList>
    </citation>
    <scope>NUCLEOTIDE SEQUENCE [LARGE SCALE GENOMIC DNA]</scope>
    <source>
        <strain evidence="2 3">DS1039</strain>
    </source>
</reference>
<evidence type="ECO:0000313" key="3">
    <source>
        <dbReference type="Proteomes" id="UP001185254"/>
    </source>
</evidence>
<comment type="caution">
    <text evidence="2">The sequence shown here is derived from an EMBL/GenBank/DDBJ whole genome shotgun (WGS) entry which is preliminary data.</text>
</comment>
<sequence length="242" mass="27943">MDRKSFDSNKRVDKNLKIDFDGWQAPLAVIIFVFMAAAFFYDTPTKAESIAAWVQAAGSIGAVGIAIWVSHKQYRDSQLLESQRRRTEIVKEETEIRAFIQAVYDELRAIWSDYNEHVGPALRKTRDDKPFLYLFPASEDAFTIYNGSASYQIGKVPDVELRRQIVSVYSRFKRLILSLQINNRMVQERIDLDIFEHSSNRSLVLNDKDAHMSRHTNALKKRDSDLLKEINAFFSAADEWLA</sequence>